<accession>A0AAV3XE55</accession>
<dbReference type="AlphaFoldDB" id="A0AAV3XE55"/>
<protein>
    <submittedName>
        <fullName evidence="1">Uncharacterized protein</fullName>
    </submittedName>
</protein>
<sequence>MSTISSSTSGPIALENLFYPDFYDENSLDLAGFSDWQALEQSRNYSDWQALEQSRNYSGLQAHEVHFRLYSGSINAAAIQTKPEGLTSLAGNPLYSLAPPLVDSK</sequence>
<evidence type="ECO:0000313" key="2">
    <source>
        <dbReference type="Proteomes" id="UP001050975"/>
    </source>
</evidence>
<dbReference type="EMBL" id="BLAY01000044">
    <property type="protein sequence ID" value="GET38395.1"/>
    <property type="molecule type" value="Genomic_DNA"/>
</dbReference>
<comment type="caution">
    <text evidence="1">The sequence shown here is derived from an EMBL/GenBank/DDBJ whole genome shotgun (WGS) entry which is preliminary data.</text>
</comment>
<dbReference type="Proteomes" id="UP001050975">
    <property type="component" value="Unassembled WGS sequence"/>
</dbReference>
<dbReference type="RefSeq" id="WP_226581830.1">
    <property type="nucleotide sequence ID" value="NZ_BLAY01000044.1"/>
</dbReference>
<gene>
    <name evidence="1" type="ORF">MiSe_31530</name>
</gene>
<name>A0AAV3XE55_9CYAN</name>
<keyword evidence="2" id="KW-1185">Reference proteome</keyword>
<organism evidence="1 2">
    <name type="scientific">Microseira wollei NIES-4236</name>
    <dbReference type="NCBI Taxonomy" id="2530354"/>
    <lineage>
        <taxon>Bacteria</taxon>
        <taxon>Bacillati</taxon>
        <taxon>Cyanobacteriota</taxon>
        <taxon>Cyanophyceae</taxon>
        <taxon>Oscillatoriophycideae</taxon>
        <taxon>Aerosakkonematales</taxon>
        <taxon>Aerosakkonemataceae</taxon>
        <taxon>Microseira</taxon>
    </lineage>
</organism>
<proteinExistence type="predicted"/>
<reference evidence="1" key="1">
    <citation type="submission" date="2019-10" db="EMBL/GenBank/DDBJ databases">
        <title>Draft genome sequece of Microseira wollei NIES-4236.</title>
        <authorList>
            <person name="Yamaguchi H."/>
            <person name="Suzuki S."/>
            <person name="Kawachi M."/>
        </authorList>
    </citation>
    <scope>NUCLEOTIDE SEQUENCE</scope>
    <source>
        <strain evidence="1">NIES-4236</strain>
    </source>
</reference>
<evidence type="ECO:0000313" key="1">
    <source>
        <dbReference type="EMBL" id="GET38395.1"/>
    </source>
</evidence>